<accession>E9EH63</accession>
<organism evidence="4">
    <name type="scientific">Metarhizium acridum (strain CQMa 102)</name>
    <dbReference type="NCBI Taxonomy" id="655827"/>
    <lineage>
        <taxon>Eukaryota</taxon>
        <taxon>Fungi</taxon>
        <taxon>Dikarya</taxon>
        <taxon>Ascomycota</taxon>
        <taxon>Pezizomycotina</taxon>
        <taxon>Sordariomycetes</taxon>
        <taxon>Hypocreomycetidae</taxon>
        <taxon>Hypocreales</taxon>
        <taxon>Clavicipitaceae</taxon>
        <taxon>Metarhizium</taxon>
    </lineage>
</organism>
<dbReference type="GeneID" id="19253522"/>
<keyword evidence="4" id="KW-1185">Reference proteome</keyword>
<evidence type="ECO:0000313" key="3">
    <source>
        <dbReference type="EMBL" id="EFY84767.1"/>
    </source>
</evidence>
<dbReference type="eggNOG" id="ENOG502RNID">
    <property type="taxonomic scope" value="Eukaryota"/>
</dbReference>
<gene>
    <name evidence="3" type="ORF">MAC_09211</name>
</gene>
<proteinExistence type="predicted"/>
<feature type="chain" id="PRO_5003238860" evidence="2">
    <location>
        <begin position="19"/>
        <end position="353"/>
    </location>
</feature>
<feature type="compositionally biased region" description="Basic and acidic residues" evidence="1">
    <location>
        <begin position="166"/>
        <end position="176"/>
    </location>
</feature>
<keyword evidence="2" id="KW-0732">Signal</keyword>
<feature type="compositionally biased region" description="Polar residues" evidence="1">
    <location>
        <begin position="152"/>
        <end position="165"/>
    </location>
</feature>
<feature type="signal peptide" evidence="2">
    <location>
        <begin position="1"/>
        <end position="18"/>
    </location>
</feature>
<dbReference type="OrthoDB" id="4863351at2759"/>
<sequence length="353" mass="38926">MVSEFALLSPLFAVLAYAAAPPSVIPTLASFDGLELGRMVQDVQKAKDEMALMKNFVESQPDPYIDIPPRMFPAWGCLYDRVQFKVDEVQIAISAHEDISSVGPETMDIAESVATVDTTTAGWSIEDSTTFGFESSVNLGFGGFGASLGIQHSNTNSNGKSGESSNQKEYRKDVGRTRECPKKTHCSVQTWTYMATLKGHCPLIPMADPVCWKLRVGKDWFPTEFPAYNILAENKLLKGNLSLPAVRKQDDAWDAIGDKYFTMTNKDGSPTGPVLPKEFVENVWWADEAKYSINYKLTTPCTVTAPIMDSKGNPRRTQVSLKVQGGKFVSRDEALEPTGYNFTVLDVLESAFD</sequence>
<dbReference type="KEGG" id="maw:19253522"/>
<dbReference type="InParanoid" id="E9EH63"/>
<name>E9EH63_METAQ</name>
<evidence type="ECO:0000313" key="4">
    <source>
        <dbReference type="Proteomes" id="UP000002499"/>
    </source>
</evidence>
<evidence type="ECO:0000256" key="2">
    <source>
        <dbReference type="SAM" id="SignalP"/>
    </source>
</evidence>
<dbReference type="OMA" id="FPAYNIL"/>
<dbReference type="HOGENOM" id="CLU_826622_0_0_1"/>
<reference evidence="3 4" key="1">
    <citation type="journal article" date="2011" name="PLoS Genet.">
        <title>Genome sequencing and comparative transcriptomics of the model entomopathogenic fungi Metarhizium anisopliae and M. acridum.</title>
        <authorList>
            <person name="Gao Q."/>
            <person name="Jin K."/>
            <person name="Ying S.H."/>
            <person name="Zhang Y."/>
            <person name="Xiao G."/>
            <person name="Shang Y."/>
            <person name="Duan Z."/>
            <person name="Hu X."/>
            <person name="Xie X.Q."/>
            <person name="Zhou G."/>
            <person name="Peng G."/>
            <person name="Luo Z."/>
            <person name="Huang W."/>
            <person name="Wang B."/>
            <person name="Fang W."/>
            <person name="Wang S."/>
            <person name="Zhong Y."/>
            <person name="Ma L.J."/>
            <person name="St Leger R.J."/>
            <person name="Zhao G.P."/>
            <person name="Pei Y."/>
            <person name="Feng M.G."/>
            <person name="Xia Y."/>
            <person name="Wang C."/>
        </authorList>
    </citation>
    <scope>NUCLEOTIDE SEQUENCE [LARGE SCALE GENOMIC DNA]</scope>
    <source>
        <strain evidence="3 4">CQMa 102</strain>
    </source>
</reference>
<dbReference type="AlphaFoldDB" id="E9EH63"/>
<feature type="region of interest" description="Disordered" evidence="1">
    <location>
        <begin position="152"/>
        <end position="176"/>
    </location>
</feature>
<protein>
    <submittedName>
        <fullName evidence="3">Uncharacterized protein</fullName>
    </submittedName>
</protein>
<dbReference type="EMBL" id="GL698607">
    <property type="protein sequence ID" value="EFY84767.1"/>
    <property type="molecule type" value="Genomic_DNA"/>
</dbReference>
<evidence type="ECO:0000256" key="1">
    <source>
        <dbReference type="SAM" id="MobiDB-lite"/>
    </source>
</evidence>
<dbReference type="Proteomes" id="UP000002499">
    <property type="component" value="Unassembled WGS sequence"/>
</dbReference>